<dbReference type="AlphaFoldDB" id="A0AAD6XW68"/>
<feature type="compositionally biased region" description="Polar residues" evidence="1">
    <location>
        <begin position="59"/>
        <end position="69"/>
    </location>
</feature>
<organism evidence="2 3">
    <name type="scientific">Mycena belliarum</name>
    <dbReference type="NCBI Taxonomy" id="1033014"/>
    <lineage>
        <taxon>Eukaryota</taxon>
        <taxon>Fungi</taxon>
        <taxon>Dikarya</taxon>
        <taxon>Basidiomycota</taxon>
        <taxon>Agaricomycotina</taxon>
        <taxon>Agaricomycetes</taxon>
        <taxon>Agaricomycetidae</taxon>
        <taxon>Agaricales</taxon>
        <taxon>Marasmiineae</taxon>
        <taxon>Mycenaceae</taxon>
        <taxon>Mycena</taxon>
    </lineage>
</organism>
<evidence type="ECO:0000256" key="1">
    <source>
        <dbReference type="SAM" id="MobiDB-lite"/>
    </source>
</evidence>
<protein>
    <submittedName>
        <fullName evidence="2">Uncharacterized protein</fullName>
    </submittedName>
</protein>
<gene>
    <name evidence="2" type="ORF">B0H15DRAFT_34048</name>
</gene>
<accession>A0AAD6XW68</accession>
<evidence type="ECO:0000313" key="2">
    <source>
        <dbReference type="EMBL" id="KAJ7097215.1"/>
    </source>
</evidence>
<feature type="region of interest" description="Disordered" evidence="1">
    <location>
        <begin position="106"/>
        <end position="250"/>
    </location>
</feature>
<feature type="region of interest" description="Disordered" evidence="1">
    <location>
        <begin position="1"/>
        <end position="86"/>
    </location>
</feature>
<evidence type="ECO:0000313" key="3">
    <source>
        <dbReference type="Proteomes" id="UP001222325"/>
    </source>
</evidence>
<proteinExistence type="predicted"/>
<feature type="compositionally biased region" description="Polar residues" evidence="1">
    <location>
        <begin position="107"/>
        <end position="132"/>
    </location>
</feature>
<reference evidence="2" key="1">
    <citation type="submission" date="2023-03" db="EMBL/GenBank/DDBJ databases">
        <title>Massive genome expansion in bonnet fungi (Mycena s.s.) driven by repeated elements and novel gene families across ecological guilds.</title>
        <authorList>
            <consortium name="Lawrence Berkeley National Laboratory"/>
            <person name="Harder C.B."/>
            <person name="Miyauchi S."/>
            <person name="Viragh M."/>
            <person name="Kuo A."/>
            <person name="Thoen E."/>
            <person name="Andreopoulos B."/>
            <person name="Lu D."/>
            <person name="Skrede I."/>
            <person name="Drula E."/>
            <person name="Henrissat B."/>
            <person name="Morin E."/>
            <person name="Kohler A."/>
            <person name="Barry K."/>
            <person name="LaButti K."/>
            <person name="Morin E."/>
            <person name="Salamov A."/>
            <person name="Lipzen A."/>
            <person name="Mereny Z."/>
            <person name="Hegedus B."/>
            <person name="Baldrian P."/>
            <person name="Stursova M."/>
            <person name="Weitz H."/>
            <person name="Taylor A."/>
            <person name="Grigoriev I.V."/>
            <person name="Nagy L.G."/>
            <person name="Martin F."/>
            <person name="Kauserud H."/>
        </authorList>
    </citation>
    <scope>NUCLEOTIDE SEQUENCE</scope>
    <source>
        <strain evidence="2">CBHHK173m</strain>
    </source>
</reference>
<sequence length="331" mass="36437">MYPSASHANAEHPHAYDEPTTPKTPTGPEKENLNHHSKSSMKSFTEKRSRGALPWPPIQCNSKSSEPQVSSRSEGSAARSARGQADLNDLNERAAANVISILHESPAQKSPATQSGSNAPVNVKQGPTSQRSYIFPSPPSSPEFRPLVSLESKLLESRRRNTNKGPSKMRHDLSSQISRHRFTRERTEHHWCTSPAPHRAGPLERLRPLRRRTANPAYPDDGGAPPPPGPPSRRHRPPPPRGPQAARALSGWPGAGFCHVPRVGGDRGDVQSALCREYLRILVARPRSRREVCPLHLDVSMCRSLSSGRLRLTRSSNRYVVLVHIFGASSS</sequence>
<feature type="compositionally biased region" description="Low complexity" evidence="1">
    <location>
        <begin position="70"/>
        <end position="83"/>
    </location>
</feature>
<comment type="caution">
    <text evidence="2">The sequence shown here is derived from an EMBL/GenBank/DDBJ whole genome shotgun (WGS) entry which is preliminary data.</text>
</comment>
<dbReference type="Proteomes" id="UP001222325">
    <property type="component" value="Unassembled WGS sequence"/>
</dbReference>
<name>A0AAD6XW68_9AGAR</name>
<keyword evidence="3" id="KW-1185">Reference proteome</keyword>
<feature type="compositionally biased region" description="Low complexity" evidence="1">
    <location>
        <begin position="18"/>
        <end position="27"/>
    </location>
</feature>
<feature type="compositionally biased region" description="Low complexity" evidence="1">
    <location>
        <begin position="214"/>
        <end position="223"/>
    </location>
</feature>
<dbReference type="EMBL" id="JARJCN010000010">
    <property type="protein sequence ID" value="KAJ7097215.1"/>
    <property type="molecule type" value="Genomic_DNA"/>
</dbReference>